<feature type="region of interest" description="Disordered" evidence="1">
    <location>
        <begin position="1402"/>
        <end position="1434"/>
    </location>
</feature>
<dbReference type="PANTHER" id="PTHR21696">
    <property type="entry name" value="PROTEIN UNC-79 HOMOLOG"/>
    <property type="match status" value="1"/>
</dbReference>
<dbReference type="Proteomes" id="UP001162156">
    <property type="component" value="Unassembled WGS sequence"/>
</dbReference>
<organism evidence="2 3">
    <name type="scientific">Rhamnusium bicolor</name>
    <dbReference type="NCBI Taxonomy" id="1586634"/>
    <lineage>
        <taxon>Eukaryota</taxon>
        <taxon>Metazoa</taxon>
        <taxon>Ecdysozoa</taxon>
        <taxon>Arthropoda</taxon>
        <taxon>Hexapoda</taxon>
        <taxon>Insecta</taxon>
        <taxon>Pterygota</taxon>
        <taxon>Neoptera</taxon>
        <taxon>Endopterygota</taxon>
        <taxon>Coleoptera</taxon>
        <taxon>Polyphaga</taxon>
        <taxon>Cucujiformia</taxon>
        <taxon>Chrysomeloidea</taxon>
        <taxon>Cerambycidae</taxon>
        <taxon>Lepturinae</taxon>
        <taxon>Rhagiini</taxon>
        <taxon>Rhamnusium</taxon>
    </lineage>
</organism>
<proteinExistence type="predicted"/>
<feature type="compositionally biased region" description="Basic and acidic residues" evidence="1">
    <location>
        <begin position="720"/>
        <end position="736"/>
    </location>
</feature>
<reference evidence="2" key="1">
    <citation type="journal article" date="2023" name="Insect Mol. Biol.">
        <title>Genome sequencing provides insights into the evolution of gene families encoding plant cell wall-degrading enzymes in longhorned beetles.</title>
        <authorList>
            <person name="Shin N.R."/>
            <person name="Okamura Y."/>
            <person name="Kirsch R."/>
            <person name="Pauchet Y."/>
        </authorList>
    </citation>
    <scope>NUCLEOTIDE SEQUENCE</scope>
    <source>
        <strain evidence="2">RBIC_L_NR</strain>
    </source>
</reference>
<feature type="region of interest" description="Disordered" evidence="1">
    <location>
        <begin position="714"/>
        <end position="736"/>
    </location>
</feature>
<feature type="region of interest" description="Disordered" evidence="1">
    <location>
        <begin position="282"/>
        <end position="313"/>
    </location>
</feature>
<dbReference type="PANTHER" id="PTHR21696:SF2">
    <property type="entry name" value="PROTEIN UNC-79 HOMOLOG"/>
    <property type="match status" value="1"/>
</dbReference>
<dbReference type="InterPro" id="IPR016024">
    <property type="entry name" value="ARM-type_fold"/>
</dbReference>
<protein>
    <recommendedName>
        <fullName evidence="4">Protein unc-79 homolog</fullName>
    </recommendedName>
</protein>
<dbReference type="SUPFAM" id="SSF48371">
    <property type="entry name" value="ARM repeat"/>
    <property type="match status" value="1"/>
</dbReference>
<sequence>MDAVRMGLFPSLDYKGLYNSIIPLIEVAPLIPYGLHARHHDRDHDICQSVSAVIMMVFQYSTNPAHHCQLLECLMTLKQNILKDILSVIAYGTSTARASAAKLLFYYWPTFNANLFDRRNLICKFAGDPTPFVCQRDMCPNAGNAEAAKVCYDHCISITFANDTPPPLYLCIECANEIHREHPNQQFFDILHPMQQVSMVCENKNCRSSDKAAISICFSTECASYNGNHPIRYCEQCHNNRHNNRRGGDHIVHKSLPPTWTMEPEMQTYMVEAIVSLLKEAKMTPMETRDEKKESESKEGKEGREGKEGKSPIPALDNITIEERQLLGRYGVWLLVGRCTPTENTPIEVLGRLLAMIFHWFHMTAYSYDGQEESTLEKLKTEIVCTWLRDISHSHYKLFISCLLPHPPEYARIGGHWDTLSTRTTHLKDGLNRLFCLVPYEVITQEIWDYVMPHWMEAIVNDVPEKELFELRIILSKILDTEMSPLGFNASKMYQFVAYRFQKTSAKVQQQALHWLQTLTLLEIVIPLHLLFSTFGEGVSYMKDGIVESDGNQIKCLDLEIPGTTDQQQKRGINLNCGFYADSHFDFALVAPLIGDGDSAKTSFSDEENRLSQHAEFETDAEHNLSCCILMLDILLKQMELQDIDKHTGLNSSLCKNVCWLLKCMITAAWIGNHSCSAKSECTYCESSIMWHQLSLQLIKYLSPIFPAHPPDPPLEENWEDIHSRKSPPESDKKEAKTDVVLNMPIPEVHSVGGVLVHMPHVCSVRGVLELKPKNWIELNRVLTKLTSNRVSSLIMTATVETVSEQLDLAAIIPAEKVVSAVARAITLSESDVATATVQIAKPQVIGENDEPVETDSGEDIDNFWQTSVGKFKFNVDELPQPLQYIHQLLQELSKVDKPDVLYYMLQCLNILILHGDACTKASKDHRGFFIWCQENLLIKKFLICSLWDLCNSEHSHICQTVVPLLLHCITLPAGSDVFWRVIQEEFHSPDWCARFTAVERVTVITRFMDSSPLRNVQPLQAALANAFCYLISSMDDNNVYVAQRATLYLGTIHDSAIKSLIMCLETQFDSVIVDRPMVLQSLYQLHNSLSERKILTWDFFLNRFDTLFIEAQINLEKSGDITYLRDLRNSDMNSETLARKIHRAHEALSQSDGSAASSVKTLSASFGTKWPYKRTMSAPASIVTRHETKDGHMHSLNVVEDQNLTTFLQRVIDLEEADKETMHLLVFLLMQFLSRSDQAYPAEEKNLAKTQGIVLRHLYLLLGYSQNDRGLYLPPQRLRSSPAFSVFLSNLPQLMDQNNLMGRLLLPTCLILLQYAPSPYYIPNTIEFQQPTYSLWSLEPHFRKNWLMSLVVLLYKYQYSQQPYCMQLTSLIRIVLNTLDSQHHHCRRIPATIMMGALPSRSRDVSQPSLGAEIDHPERTTPPLSPMYSSDGQSIQVSVSSKGGKIQVAYAKPSSTTSMETHWEEAIQCVHPEKKPKRLTDISIDDDTESELIAIPESDMSDSTLQGSVQGSFDEGVTDTCCPISDKQFTIVKSPKETYISQLVKVSSNKSRPTWIIGSEDESVKSCDNKISQESARTHSEYIKNCSRLNSTSSINGAQLAKTVTTDFHRHVTSTLVETHHMGKPTPLGKHKKIIEPSITPVCTPVSDCDDCFKNNHGILPTPSLERLLPIGSARIPDSPLRDDVFSPPLESQLEIPNQERLLPIGQHTKDISQLVDKVRQALGINAQLAKLEIKKTEKFISRPEQPQPTSSQYHSPRKLIKQVALESPPNQFETEDNEHFFKNIKIDHQRDLIVNHRQRIRKVGPFAMNSYSLHDPRRPGAWLTPEFSTKLENSDMKQSSFRIGDDCVNERCSECGTVKEEYSDEEIGLCIVTLGTFIHREPALAAPLLPDILSIVAKVATNAMYPWQSESNIHLPGGAISVAHQFLRCVLHQLAPNGIFTQMFQTNAPESIRIQFFKSVIQALVDFNELNPIAPLQLLLETLNSKKTLPIDILPTILQNMACYLNCLPLEAPFGASTPIWGTVLQQLEILYRKIIFLLNTMDDITPLLNIISSVFKIPLISQFKERDKLILSRMVVFELVQALKFKTTIPDSNLLMLINLILQDIGGSIPSNVVIKDCPSIFLEYGPSFSTGISECMKLNLGDILEFLTDFHAISKMKGINVGLNDDTLGGIIKCSVAQYLALEITKGNGRDNRAVTRYFPWLYTTSITQQGPREFIECIGHIRLLSWLLLGSLTHTALQGTNNGQILSQPIPQEASCQIADHIQVIMAGFAEQPKASVLHMSSLFHTFILCQLWTVYLEQGLSSHIPITEAYNVTMNILFDFWGKVTPCILQLIQQSKMLPGHLQVRLQNCRNFPPIIFQEAIPEKN</sequence>
<evidence type="ECO:0000313" key="3">
    <source>
        <dbReference type="Proteomes" id="UP001162156"/>
    </source>
</evidence>
<feature type="compositionally biased region" description="Basic and acidic residues" evidence="1">
    <location>
        <begin position="282"/>
        <end position="310"/>
    </location>
</feature>
<dbReference type="InterPro" id="IPR024855">
    <property type="entry name" value="UNC79"/>
</dbReference>
<evidence type="ECO:0000256" key="1">
    <source>
        <dbReference type="SAM" id="MobiDB-lite"/>
    </source>
</evidence>
<name>A0AAV8X8K9_9CUCU</name>
<dbReference type="EMBL" id="JANEYF010003657">
    <property type="protein sequence ID" value="KAJ8934865.1"/>
    <property type="molecule type" value="Genomic_DNA"/>
</dbReference>
<accession>A0AAV8X8K9</accession>
<comment type="caution">
    <text evidence="2">The sequence shown here is derived from an EMBL/GenBank/DDBJ whole genome shotgun (WGS) entry which is preliminary data.</text>
</comment>
<gene>
    <name evidence="2" type="ORF">NQ314_013139</name>
</gene>
<dbReference type="Pfam" id="PF14776">
    <property type="entry name" value="UNC-79"/>
    <property type="match status" value="1"/>
</dbReference>
<evidence type="ECO:0000313" key="2">
    <source>
        <dbReference type="EMBL" id="KAJ8934865.1"/>
    </source>
</evidence>
<evidence type="ECO:0008006" key="4">
    <source>
        <dbReference type="Google" id="ProtNLM"/>
    </source>
</evidence>
<keyword evidence="3" id="KW-1185">Reference proteome</keyword>